<evidence type="ECO:0000313" key="8">
    <source>
        <dbReference type="Proteomes" id="UP000000759"/>
    </source>
</evidence>
<dbReference type="Gene3D" id="3.40.605.10">
    <property type="entry name" value="Aldehyde Dehydrogenase, Chain A, domain 1"/>
    <property type="match status" value="1"/>
</dbReference>
<dbReference type="InterPro" id="IPR029510">
    <property type="entry name" value="Ald_DH_CS_GLU"/>
</dbReference>
<sequence length="432" mass="46620">MEATHESGANLSLEWRRQQLLNLRAMLRNHWTELQGALAKDLGKEATEAVCTELALVDQEVSLMLKNVEGWMKPSKVPSPGFCAPAFSKVTPRPRSGPACLVIAPSNYPVCLLLQPLAGSLAAGNPTVLKPSELCPTVSALMQRLVSQYFTPGAVQVVTGGASETTQLLQHSWGLVFFTGSPKVGEIIATAAAATLTPCVLELGGKSPCYVDETAPSDIRMIANRIIWTKTLNAGQTCASIDYLVVHEKILPKLLPELQRSLQVQFGEDPQQSELARLVTASHASRQVELIREVEEAAAVEDSETTIVCGSSESCDPESGYVAPTIVLNPPESSRMLQEEIFGPILPIRVVRSRDEAVSLMRQTPGTPLCLYVFTKSQSVFEALCNKIPSGAAVRNDAIMHLSSSHLPFGGLGTSGYGMYRGKTSFDTFSHK</sequence>
<evidence type="ECO:0000256" key="5">
    <source>
        <dbReference type="RuleBase" id="RU003345"/>
    </source>
</evidence>
<evidence type="ECO:0000259" key="6">
    <source>
        <dbReference type="Pfam" id="PF00171"/>
    </source>
</evidence>
<dbReference type="STRING" id="556484.B7GCN0"/>
<protein>
    <recommendedName>
        <fullName evidence="6">Aldehyde dehydrogenase domain-containing protein</fullName>
    </recommendedName>
</protein>
<dbReference type="PaxDb" id="2850-Phatr16540"/>
<evidence type="ECO:0000256" key="2">
    <source>
        <dbReference type="ARBA" id="ARBA00023002"/>
    </source>
</evidence>
<dbReference type="RefSeq" id="XP_002184904.1">
    <property type="nucleotide sequence ID" value="XM_002184868.1"/>
</dbReference>
<dbReference type="InParanoid" id="B7GCN0"/>
<dbReference type="OrthoDB" id="440325at2759"/>
<dbReference type="GO" id="GO:0004029">
    <property type="term" value="F:aldehyde dehydrogenase (NAD+) activity"/>
    <property type="evidence" value="ECO:0007669"/>
    <property type="project" value="TreeGrafter"/>
</dbReference>
<dbReference type="Pfam" id="PF00171">
    <property type="entry name" value="Aldedh"/>
    <property type="match status" value="1"/>
</dbReference>
<dbReference type="InterPro" id="IPR016161">
    <property type="entry name" value="Ald_DH/histidinol_DH"/>
</dbReference>
<reference evidence="7 8" key="1">
    <citation type="journal article" date="2008" name="Nature">
        <title>The Phaeodactylum genome reveals the evolutionary history of diatom genomes.</title>
        <authorList>
            <person name="Bowler C."/>
            <person name="Allen A.E."/>
            <person name="Badger J.H."/>
            <person name="Grimwood J."/>
            <person name="Jabbari K."/>
            <person name="Kuo A."/>
            <person name="Maheswari U."/>
            <person name="Martens C."/>
            <person name="Maumus F."/>
            <person name="Otillar R.P."/>
            <person name="Rayko E."/>
            <person name="Salamov A."/>
            <person name="Vandepoele K."/>
            <person name="Beszteri B."/>
            <person name="Gruber A."/>
            <person name="Heijde M."/>
            <person name="Katinka M."/>
            <person name="Mock T."/>
            <person name="Valentin K."/>
            <person name="Verret F."/>
            <person name="Berges J.A."/>
            <person name="Brownlee C."/>
            <person name="Cadoret J.P."/>
            <person name="Chiovitti A."/>
            <person name="Choi C.J."/>
            <person name="Coesel S."/>
            <person name="De Martino A."/>
            <person name="Detter J.C."/>
            <person name="Durkin C."/>
            <person name="Falciatore A."/>
            <person name="Fournet J."/>
            <person name="Haruta M."/>
            <person name="Huysman M.J."/>
            <person name="Jenkins B.D."/>
            <person name="Jiroutova K."/>
            <person name="Jorgensen R.E."/>
            <person name="Joubert Y."/>
            <person name="Kaplan A."/>
            <person name="Kroger N."/>
            <person name="Kroth P.G."/>
            <person name="La Roche J."/>
            <person name="Lindquist E."/>
            <person name="Lommer M."/>
            <person name="Martin-Jezequel V."/>
            <person name="Lopez P.J."/>
            <person name="Lucas S."/>
            <person name="Mangogna M."/>
            <person name="McGinnis K."/>
            <person name="Medlin L.K."/>
            <person name="Montsant A."/>
            <person name="Oudot-Le Secq M.P."/>
            <person name="Napoli C."/>
            <person name="Obornik M."/>
            <person name="Parker M.S."/>
            <person name="Petit J.L."/>
            <person name="Porcel B.M."/>
            <person name="Poulsen N."/>
            <person name="Robison M."/>
            <person name="Rychlewski L."/>
            <person name="Rynearson T.A."/>
            <person name="Schmutz J."/>
            <person name="Shapiro H."/>
            <person name="Siaut M."/>
            <person name="Stanley M."/>
            <person name="Sussman M.R."/>
            <person name="Taylor A.R."/>
            <person name="Vardi A."/>
            <person name="von Dassow P."/>
            <person name="Vyverman W."/>
            <person name="Willis A."/>
            <person name="Wyrwicz L.S."/>
            <person name="Rokhsar D.S."/>
            <person name="Weissenbach J."/>
            <person name="Armbrust E.V."/>
            <person name="Green B.R."/>
            <person name="Van de Peer Y."/>
            <person name="Grigoriev I.V."/>
        </authorList>
    </citation>
    <scope>NUCLEOTIDE SEQUENCE [LARGE SCALE GENOMIC DNA]</scope>
    <source>
        <strain evidence="7 8">CCAP 1055/1</strain>
    </source>
</reference>
<dbReference type="eggNOG" id="KOG2456">
    <property type="taxonomic scope" value="Eukaryota"/>
</dbReference>
<feature type="active site" evidence="3 4">
    <location>
        <position position="202"/>
    </location>
</feature>
<dbReference type="InterPro" id="IPR015590">
    <property type="entry name" value="Aldehyde_DH_dom"/>
</dbReference>
<evidence type="ECO:0000256" key="1">
    <source>
        <dbReference type="ARBA" id="ARBA00009986"/>
    </source>
</evidence>
<keyword evidence="2 5" id="KW-0560">Oxidoreductase</keyword>
<dbReference type="PROSITE" id="PS00687">
    <property type="entry name" value="ALDEHYDE_DEHYDR_GLU"/>
    <property type="match status" value="1"/>
</dbReference>
<gene>
    <name evidence="7" type="ORF">PHATRDRAFT_16540</name>
</gene>
<dbReference type="PANTHER" id="PTHR43570">
    <property type="entry name" value="ALDEHYDE DEHYDROGENASE"/>
    <property type="match status" value="1"/>
</dbReference>
<accession>B7GCN0</accession>
<dbReference type="AlphaFoldDB" id="B7GCN0"/>
<reference evidence="8" key="2">
    <citation type="submission" date="2008-08" db="EMBL/GenBank/DDBJ databases">
        <authorList>
            <consortium name="Diatom Consortium"/>
            <person name="Grigoriev I."/>
            <person name="Grimwood J."/>
            <person name="Kuo A."/>
            <person name="Otillar R.P."/>
            <person name="Salamov A."/>
            <person name="Detter J.C."/>
            <person name="Lindquist E."/>
            <person name="Shapiro H."/>
            <person name="Lucas S."/>
            <person name="Glavina del Rio T."/>
            <person name="Pitluck S."/>
            <person name="Rokhsar D."/>
            <person name="Bowler C."/>
        </authorList>
    </citation>
    <scope>GENOME REANNOTATION</scope>
    <source>
        <strain evidence="8">CCAP 1055/1</strain>
    </source>
</reference>
<dbReference type="FunFam" id="3.40.605.10:FF:000004">
    <property type="entry name" value="Aldehyde dehydrogenase"/>
    <property type="match status" value="1"/>
</dbReference>
<keyword evidence="8" id="KW-1185">Reference proteome</keyword>
<dbReference type="SUPFAM" id="SSF53720">
    <property type="entry name" value="ALDH-like"/>
    <property type="match status" value="1"/>
</dbReference>
<organism evidence="7 8">
    <name type="scientific">Phaeodactylum tricornutum (strain CCAP 1055/1)</name>
    <dbReference type="NCBI Taxonomy" id="556484"/>
    <lineage>
        <taxon>Eukaryota</taxon>
        <taxon>Sar</taxon>
        <taxon>Stramenopiles</taxon>
        <taxon>Ochrophyta</taxon>
        <taxon>Bacillariophyta</taxon>
        <taxon>Bacillariophyceae</taxon>
        <taxon>Bacillariophycidae</taxon>
        <taxon>Naviculales</taxon>
        <taxon>Phaeodactylaceae</taxon>
        <taxon>Phaeodactylum</taxon>
    </lineage>
</organism>
<dbReference type="CDD" id="cd07087">
    <property type="entry name" value="ALDH_F3-13-14_CALDH-like"/>
    <property type="match status" value="1"/>
</dbReference>
<feature type="domain" description="Aldehyde dehydrogenase" evidence="6">
    <location>
        <begin position="7"/>
        <end position="430"/>
    </location>
</feature>
<evidence type="ECO:0000256" key="4">
    <source>
        <dbReference type="PROSITE-ProRule" id="PRU10007"/>
    </source>
</evidence>
<dbReference type="GeneID" id="7198790"/>
<dbReference type="PIRSF" id="PIRSF036492">
    <property type="entry name" value="ALDH"/>
    <property type="match status" value="1"/>
</dbReference>
<dbReference type="InterPro" id="IPR016163">
    <property type="entry name" value="Ald_DH_C"/>
</dbReference>
<dbReference type="EMBL" id="CM000628">
    <property type="protein sequence ID" value="EEC43640.1"/>
    <property type="molecule type" value="Genomic_DNA"/>
</dbReference>
<dbReference type="Proteomes" id="UP000000759">
    <property type="component" value="Chromosome 26"/>
</dbReference>
<dbReference type="PANTHER" id="PTHR43570:SF16">
    <property type="entry name" value="ALDEHYDE DEHYDROGENASE TYPE III, ISOFORM Q"/>
    <property type="match status" value="1"/>
</dbReference>
<name>B7GCN0_PHATC</name>
<evidence type="ECO:0000313" key="7">
    <source>
        <dbReference type="EMBL" id="EEC43640.1"/>
    </source>
</evidence>
<evidence type="ECO:0000256" key="3">
    <source>
        <dbReference type="PIRSR" id="PIRSR036492-1"/>
    </source>
</evidence>
<dbReference type="KEGG" id="pti:PHATRDRAFT_16540"/>
<proteinExistence type="inferred from homology"/>
<dbReference type="InterPro" id="IPR016162">
    <property type="entry name" value="Ald_DH_N"/>
</dbReference>
<dbReference type="InterPro" id="IPR012394">
    <property type="entry name" value="Aldehyde_DH_NAD(P)"/>
</dbReference>
<feature type="non-terminal residue" evidence="7">
    <location>
        <position position="432"/>
    </location>
</feature>
<dbReference type="GO" id="GO:0006081">
    <property type="term" value="P:aldehyde metabolic process"/>
    <property type="evidence" value="ECO:0007669"/>
    <property type="project" value="InterPro"/>
</dbReference>
<feature type="active site" evidence="3">
    <location>
        <position position="238"/>
    </location>
</feature>
<comment type="similarity">
    <text evidence="1 5">Belongs to the aldehyde dehydrogenase family.</text>
</comment>
<dbReference type="Gene3D" id="3.40.309.10">
    <property type="entry name" value="Aldehyde Dehydrogenase, Chain A, domain 2"/>
    <property type="match status" value="1"/>
</dbReference>
<dbReference type="GO" id="GO:0005737">
    <property type="term" value="C:cytoplasm"/>
    <property type="evidence" value="ECO:0007669"/>
    <property type="project" value="TreeGrafter"/>
</dbReference>
<dbReference type="HOGENOM" id="CLU_005391_3_1_1"/>